<dbReference type="InterPro" id="IPR000719">
    <property type="entry name" value="Prot_kinase_dom"/>
</dbReference>
<evidence type="ECO:0000256" key="6">
    <source>
        <dbReference type="PROSITE-ProRule" id="PRU10141"/>
    </source>
</evidence>
<dbReference type="Pfam" id="PF00069">
    <property type="entry name" value="Pkinase"/>
    <property type="match status" value="1"/>
</dbReference>
<feature type="compositionally biased region" description="Low complexity" evidence="8">
    <location>
        <begin position="394"/>
        <end position="406"/>
    </location>
</feature>
<feature type="compositionally biased region" description="Polar residues" evidence="8">
    <location>
        <begin position="461"/>
        <end position="470"/>
    </location>
</feature>
<reference evidence="11 12" key="1">
    <citation type="journal article" date="2016" name="Mol. Biol. Evol.">
        <title>Comparative Genomics of Early-Diverging Mushroom-Forming Fungi Provides Insights into the Origins of Lignocellulose Decay Capabilities.</title>
        <authorList>
            <person name="Nagy L.G."/>
            <person name="Riley R."/>
            <person name="Tritt A."/>
            <person name="Adam C."/>
            <person name="Daum C."/>
            <person name="Floudas D."/>
            <person name="Sun H."/>
            <person name="Yadav J.S."/>
            <person name="Pangilinan J."/>
            <person name="Larsson K.H."/>
            <person name="Matsuura K."/>
            <person name="Barry K."/>
            <person name="Labutti K."/>
            <person name="Kuo R."/>
            <person name="Ohm R.A."/>
            <person name="Bhattacharya S.S."/>
            <person name="Shirouzu T."/>
            <person name="Yoshinaga Y."/>
            <person name="Martin F.M."/>
            <person name="Grigoriev I.V."/>
            <person name="Hibbett D.S."/>
        </authorList>
    </citation>
    <scope>NUCLEOTIDE SEQUENCE [LARGE SCALE GENOMIC DNA]</scope>
    <source>
        <strain evidence="11 12">HHB12029</strain>
    </source>
</reference>
<dbReference type="GO" id="GO:0007186">
    <property type="term" value="P:G protein-coupled receptor signaling pathway"/>
    <property type="evidence" value="ECO:0007669"/>
    <property type="project" value="TreeGrafter"/>
</dbReference>
<feature type="binding site" evidence="6">
    <location>
        <position position="61"/>
    </location>
    <ligand>
        <name>ATP</name>
        <dbReference type="ChEBI" id="CHEBI:30616"/>
    </ligand>
</feature>
<dbReference type="SUPFAM" id="SSF56112">
    <property type="entry name" value="Protein kinase-like (PK-like)"/>
    <property type="match status" value="1"/>
</dbReference>
<dbReference type="OrthoDB" id="354826at2759"/>
<evidence type="ECO:0000256" key="8">
    <source>
        <dbReference type="SAM" id="MobiDB-lite"/>
    </source>
</evidence>
<accession>A0A165EVR3</accession>
<dbReference type="InParanoid" id="A0A165EVR3"/>
<dbReference type="EMBL" id="KV426115">
    <property type="protein sequence ID" value="KZV87792.1"/>
    <property type="molecule type" value="Genomic_DNA"/>
</dbReference>
<dbReference type="GO" id="GO:0001664">
    <property type="term" value="F:G protein-coupled receptor binding"/>
    <property type="evidence" value="ECO:0007669"/>
    <property type="project" value="TreeGrafter"/>
</dbReference>
<evidence type="ECO:0000256" key="4">
    <source>
        <dbReference type="ARBA" id="ARBA00022777"/>
    </source>
</evidence>
<organism evidence="11 12">
    <name type="scientific">Exidia glandulosa HHB12029</name>
    <dbReference type="NCBI Taxonomy" id="1314781"/>
    <lineage>
        <taxon>Eukaryota</taxon>
        <taxon>Fungi</taxon>
        <taxon>Dikarya</taxon>
        <taxon>Basidiomycota</taxon>
        <taxon>Agaricomycotina</taxon>
        <taxon>Agaricomycetes</taxon>
        <taxon>Auriculariales</taxon>
        <taxon>Exidiaceae</taxon>
        <taxon>Exidia</taxon>
    </lineage>
</organism>
<evidence type="ECO:0000259" key="10">
    <source>
        <dbReference type="PROSITE" id="PS51285"/>
    </source>
</evidence>
<dbReference type="InterPro" id="IPR011009">
    <property type="entry name" value="Kinase-like_dom_sf"/>
</dbReference>
<dbReference type="SMART" id="SM00220">
    <property type="entry name" value="S_TKc"/>
    <property type="match status" value="1"/>
</dbReference>
<dbReference type="GO" id="GO:0004703">
    <property type="term" value="F:G protein-coupled receptor kinase activity"/>
    <property type="evidence" value="ECO:0007669"/>
    <property type="project" value="TreeGrafter"/>
</dbReference>
<feature type="compositionally biased region" description="Pro residues" evidence="8">
    <location>
        <begin position="423"/>
        <end position="433"/>
    </location>
</feature>
<evidence type="ECO:0000256" key="5">
    <source>
        <dbReference type="ARBA" id="ARBA00022840"/>
    </source>
</evidence>
<dbReference type="InterPro" id="IPR017441">
    <property type="entry name" value="Protein_kinase_ATP_BS"/>
</dbReference>
<dbReference type="Gene3D" id="3.30.200.20">
    <property type="entry name" value="Phosphorylase Kinase, domain 1"/>
    <property type="match status" value="1"/>
</dbReference>
<evidence type="ECO:0000259" key="9">
    <source>
        <dbReference type="PROSITE" id="PS50011"/>
    </source>
</evidence>
<dbReference type="PROSITE" id="PS50011">
    <property type="entry name" value="PROTEIN_KINASE_DOM"/>
    <property type="match status" value="1"/>
</dbReference>
<dbReference type="GO" id="GO:0009966">
    <property type="term" value="P:regulation of signal transduction"/>
    <property type="evidence" value="ECO:0007669"/>
    <property type="project" value="TreeGrafter"/>
</dbReference>
<keyword evidence="3 6" id="KW-0547">Nucleotide-binding</keyword>
<evidence type="ECO:0000313" key="12">
    <source>
        <dbReference type="Proteomes" id="UP000077266"/>
    </source>
</evidence>
<dbReference type="AlphaFoldDB" id="A0A165EVR3"/>
<dbReference type="PROSITE" id="PS00107">
    <property type="entry name" value="PROTEIN_KINASE_ATP"/>
    <property type="match status" value="1"/>
</dbReference>
<dbReference type="Proteomes" id="UP000077266">
    <property type="component" value="Unassembled WGS sequence"/>
</dbReference>
<dbReference type="FunFam" id="1.10.510.10:FF:000571">
    <property type="entry name" value="Maternal embryonic leucine zipper kinase"/>
    <property type="match status" value="1"/>
</dbReference>
<feature type="domain" description="Protein kinase" evidence="9">
    <location>
        <begin position="22"/>
        <end position="303"/>
    </location>
</feature>
<proteinExistence type="inferred from homology"/>
<feature type="region of interest" description="Disordered" evidence="8">
    <location>
        <begin position="393"/>
        <end position="482"/>
    </location>
</feature>
<evidence type="ECO:0000256" key="2">
    <source>
        <dbReference type="ARBA" id="ARBA00022679"/>
    </source>
</evidence>
<dbReference type="GO" id="GO:0005524">
    <property type="term" value="F:ATP binding"/>
    <property type="evidence" value="ECO:0007669"/>
    <property type="project" value="UniProtKB-UniRule"/>
</dbReference>
<name>A0A165EVR3_EXIGL</name>
<evidence type="ECO:0000256" key="7">
    <source>
        <dbReference type="RuleBase" id="RU000304"/>
    </source>
</evidence>
<dbReference type="PROSITE" id="PS00108">
    <property type="entry name" value="PROTEIN_KINASE_ST"/>
    <property type="match status" value="1"/>
</dbReference>
<feature type="domain" description="AGC-kinase C-terminal" evidence="10">
    <location>
        <begin position="304"/>
        <end position="384"/>
    </location>
</feature>
<dbReference type="PANTHER" id="PTHR24355">
    <property type="entry name" value="G PROTEIN-COUPLED RECEPTOR KINASE/RIBOSOMAL PROTEIN S6 KINASE"/>
    <property type="match status" value="1"/>
</dbReference>
<protein>
    <submittedName>
        <fullName evidence="11">Kinase-like protein</fullName>
    </submittedName>
</protein>
<evidence type="ECO:0000256" key="3">
    <source>
        <dbReference type="ARBA" id="ARBA00022741"/>
    </source>
</evidence>
<gene>
    <name evidence="11" type="ORF">EXIGLDRAFT_194272</name>
</gene>
<sequence>MGNTIGRSAPVDFDGVPSLFFFKLKDNIGEGAFGKVRIVKHKQTKALYALKYVDKDKCIRKRAAVNTIQERNILEELKHDFIVNLRYAFQDDDVCFFVLDLMLGGDLRQHYKFEGRFSEEVVRFWFAELSGAIAYMHSKRIVHRDIKPDNILLDAYGHVHLTDFNIAVRFEDNKPITGVAGSVAYMAPETFTKRGYGPAVDWWSLAVLTYELLFGLRPFKGTQLARGVQRTDPDTIERERVYVDSLSWHTAEKALPSRAEDWCSDRGLDLLNRLLEREQSKRLGPGLRPGNEELDVIRAHPWFEGLNFDIIDRKEFPPPYVPDPRKSVDPTYAINENFVAPSNLRAQKWNADKDTSHMSPDMRMLHENFLPYDWERPDRFSRHAGMTTTIMTTASSRSNPSSSPPASHAPPPPVPRAHIASPPTSPAAPPNSPLSPTGGRAPWGTLAPLKLDQPERPDAYQDTSPQSPNAQRIDFADQEPVL</sequence>
<comment type="similarity">
    <text evidence="7">Belongs to the protein kinase superfamily.</text>
</comment>
<dbReference type="PANTHER" id="PTHR24355:SF30">
    <property type="entry name" value="SERINE_THREONINE-PROTEIN KINASE 32B ISOFORM X1"/>
    <property type="match status" value="1"/>
</dbReference>
<dbReference type="STRING" id="1314781.A0A165EVR3"/>
<keyword evidence="12" id="KW-1185">Reference proteome</keyword>
<keyword evidence="5 6" id="KW-0067">ATP-binding</keyword>
<keyword evidence="1 7" id="KW-0723">Serine/threonine-protein kinase</keyword>
<dbReference type="PROSITE" id="PS51285">
    <property type="entry name" value="AGC_KINASE_CTER"/>
    <property type="match status" value="1"/>
</dbReference>
<dbReference type="InterPro" id="IPR000961">
    <property type="entry name" value="AGC-kinase_C"/>
</dbReference>
<evidence type="ECO:0000313" key="11">
    <source>
        <dbReference type="EMBL" id="KZV87792.1"/>
    </source>
</evidence>
<evidence type="ECO:0000256" key="1">
    <source>
        <dbReference type="ARBA" id="ARBA00022527"/>
    </source>
</evidence>
<keyword evidence="2" id="KW-0808">Transferase</keyword>
<keyword evidence="4 11" id="KW-0418">Kinase</keyword>
<dbReference type="InterPro" id="IPR008271">
    <property type="entry name" value="Ser/Thr_kinase_AS"/>
</dbReference>
<dbReference type="Gene3D" id="1.10.510.10">
    <property type="entry name" value="Transferase(Phosphotransferase) domain 1"/>
    <property type="match status" value="1"/>
</dbReference>